<proteinExistence type="predicted"/>
<dbReference type="Pfam" id="PF13359">
    <property type="entry name" value="DDE_Tnp_4"/>
    <property type="match status" value="1"/>
</dbReference>
<keyword evidence="5" id="KW-1185">Reference proteome</keyword>
<sequence length="346" mass="38939">MANFRLLAAMDEEIEDELLLLSCYKDNSNSGDAFNFDELSAEACKKLFRFEKDDIPNLCTALGIPDSFVCDSRTVCSGLEALCLLLRRLTYPSRLSDLKSVFGRSVTAMSIIINTVLNFVYDAHNHLLHDLNSNWLSHRHLQEYADAIAARDAPLLNCWGFIYGTVRPLCRPTTNQRILFNGHKRVHAIKFQSIVAPNGLVANMYGPIEGRRHDAGLLRESGICGELQTHMTTPTGDIYVIYGDPAYPMTTHIIKTFRGGVISAAQARFNKKISAVRTCVEWTFGKILTLFAFLDYKKNLKLYLQPVGKYYLVGTILVNCHTCLYGSETGHYFDIDPPSLENYLSE</sequence>
<dbReference type="AlphaFoldDB" id="A0A6J8AX30"/>
<feature type="domain" description="DDE Tnp4" evidence="3">
    <location>
        <begin position="163"/>
        <end position="319"/>
    </location>
</feature>
<keyword evidence="2" id="KW-0479">Metal-binding</keyword>
<comment type="cofactor">
    <cofactor evidence="1">
        <name>a divalent metal cation</name>
        <dbReference type="ChEBI" id="CHEBI:60240"/>
    </cofactor>
</comment>
<protein>
    <recommendedName>
        <fullName evidence="3">DDE Tnp4 domain-containing protein</fullName>
    </recommendedName>
</protein>
<reference evidence="4 5" key="1">
    <citation type="submission" date="2020-06" db="EMBL/GenBank/DDBJ databases">
        <authorList>
            <person name="Li R."/>
            <person name="Bekaert M."/>
        </authorList>
    </citation>
    <scope>NUCLEOTIDE SEQUENCE [LARGE SCALE GENOMIC DNA]</scope>
    <source>
        <strain evidence="5">wild</strain>
    </source>
</reference>
<dbReference type="PANTHER" id="PTHR34615:SF1">
    <property type="entry name" value="PX DOMAIN-CONTAINING PROTEIN"/>
    <property type="match status" value="1"/>
</dbReference>
<evidence type="ECO:0000313" key="5">
    <source>
        <dbReference type="Proteomes" id="UP000507470"/>
    </source>
</evidence>
<name>A0A6J8AX30_MYTCO</name>
<dbReference type="PANTHER" id="PTHR34615">
    <property type="entry name" value="PX DOMAIN-CONTAINING PROTEIN"/>
    <property type="match status" value="1"/>
</dbReference>
<evidence type="ECO:0000256" key="2">
    <source>
        <dbReference type="ARBA" id="ARBA00022723"/>
    </source>
</evidence>
<organism evidence="4 5">
    <name type="scientific">Mytilus coruscus</name>
    <name type="common">Sea mussel</name>
    <dbReference type="NCBI Taxonomy" id="42192"/>
    <lineage>
        <taxon>Eukaryota</taxon>
        <taxon>Metazoa</taxon>
        <taxon>Spiralia</taxon>
        <taxon>Lophotrochozoa</taxon>
        <taxon>Mollusca</taxon>
        <taxon>Bivalvia</taxon>
        <taxon>Autobranchia</taxon>
        <taxon>Pteriomorphia</taxon>
        <taxon>Mytilida</taxon>
        <taxon>Mytiloidea</taxon>
        <taxon>Mytilidae</taxon>
        <taxon>Mytilinae</taxon>
        <taxon>Mytilus</taxon>
    </lineage>
</organism>
<dbReference type="EMBL" id="CACVKT020002126">
    <property type="protein sequence ID" value="CAC5375221.1"/>
    <property type="molecule type" value="Genomic_DNA"/>
</dbReference>
<gene>
    <name evidence="4" type="ORF">MCOR_12307</name>
</gene>
<dbReference type="Proteomes" id="UP000507470">
    <property type="component" value="Unassembled WGS sequence"/>
</dbReference>
<evidence type="ECO:0000259" key="3">
    <source>
        <dbReference type="Pfam" id="PF13359"/>
    </source>
</evidence>
<dbReference type="InterPro" id="IPR027806">
    <property type="entry name" value="HARBI1_dom"/>
</dbReference>
<dbReference type="GO" id="GO:0046872">
    <property type="term" value="F:metal ion binding"/>
    <property type="evidence" value="ECO:0007669"/>
    <property type="project" value="UniProtKB-KW"/>
</dbReference>
<dbReference type="OrthoDB" id="5978526at2759"/>
<evidence type="ECO:0000256" key="1">
    <source>
        <dbReference type="ARBA" id="ARBA00001968"/>
    </source>
</evidence>
<accession>A0A6J8AX30</accession>
<evidence type="ECO:0000313" key="4">
    <source>
        <dbReference type="EMBL" id="CAC5375221.1"/>
    </source>
</evidence>